<evidence type="ECO:0000313" key="12">
    <source>
        <dbReference type="Proteomes" id="UP000807716"/>
    </source>
</evidence>
<evidence type="ECO:0000259" key="10">
    <source>
        <dbReference type="PROSITE" id="PS50023"/>
    </source>
</evidence>
<evidence type="ECO:0000256" key="2">
    <source>
        <dbReference type="ARBA" id="ARBA00004496"/>
    </source>
</evidence>
<feature type="compositionally biased region" description="Polar residues" evidence="9">
    <location>
        <begin position="69"/>
        <end position="78"/>
    </location>
</feature>
<sequence length="1151" mass="122400">MAQVKNSTFLNQGPLRSGTGRSTIGPRPPPKFGTSNRKPTSRKIFQDSSYGSSASLASSSASLSLSSSTGTLDSTIQNLRLADKPAPRTPSPILESMGEPRTPPNEPILESMGDDGIMAPPALIHSPQPHYYNTVNGPLGYHAQHTPVPSWPNNGFATMNAPPAGYGTVGSHHGHAPSHPQQQQQQHQSYYPQQQQQPWPQPQDQYQQQHQYGEYVQQQNIVTAAAHGYQLVSSVQPAPVTHHAPVPITAIPTSVPPNPHHANTPQMIPPIPPVDIPQYVSYFPPKTELDPSIEEVDKHVPRQPTPPQVTQPQEQRQRPPSPRITIPVNHPPAPTAAPSPPQTSTQSSAHITTPTTSTSLPSTTSFTQDKAQAQNGQSTPSPRSSTPTSGISKLSDRLASFSSTKTSTSSTSRLSELSNLGSIRARMAKLNTLAASATTESPARSASGTSAKGLPATSGSPKASSPSVTATMAVETPKGSPISPPESSPAEASPMETSRTMYSGTSSKSASTTSLDSIIVPAAVPTTVAAPTAVATPTTVVAPTTATAPITEASPTTEAAPTTVTTPTTEAAPATAAAPATMVAPETAMAPKIIAAVTGGVSTLRSTLATTAATSTQPDIGKTGSGSRWDSTKALPVPEKEATAAAAVAKRPISSVGPPVPPPRGGGTYDWRSEWAERRKSVPVSPYSPSFNALRKLNTDKALPPIRPQDERPQQKEQQRELNQDLQQQQQHSVTPMTRLDPTGRRLTTPKTDSISPGPTSEESPVPVSAAANTTGASARVPTPPLSTFSRTGLSNGRTTATSRIDTPPRTSTPPSSARAATPPMAAIAAAAAAAAQLRMPTPPAQAPRSASSSLAASQGSAPPAPAPAPAPPREERRAYNLSDYVYYDHDHDSKCIVESTDTFAEINMGAASVNSDGKVPLEHASSRQQEKNNNHHQHYGNGRNTNGRGLGSNSKPASQQQKLTTAESNFICAGCNESISGMMVTAMGKRWHVDHFICVECGQNLEHVQFFQRDGHPYCHYDYHEKFSARCAHCDTAIENECLTALGKNWHPEHFFCRSCGEPFGEDGYMIHEDRPYCEKDYLRLFAPKCAGCQDAIQGDFINALKNKWHRDCFGCKVCHIGFDHSSYFVRDGEPYCETHYKATKGKAAH</sequence>
<reference evidence="11" key="1">
    <citation type="journal article" date="2020" name="Fungal Divers.">
        <title>Resolving the Mortierellaceae phylogeny through synthesis of multi-gene phylogenetics and phylogenomics.</title>
        <authorList>
            <person name="Vandepol N."/>
            <person name="Liber J."/>
            <person name="Desiro A."/>
            <person name="Na H."/>
            <person name="Kennedy M."/>
            <person name="Barry K."/>
            <person name="Grigoriev I.V."/>
            <person name="Miller A.N."/>
            <person name="O'Donnell K."/>
            <person name="Stajich J.E."/>
            <person name="Bonito G."/>
        </authorList>
    </citation>
    <scope>NUCLEOTIDE SEQUENCE</scope>
    <source>
        <strain evidence="11">BC1065</strain>
    </source>
</reference>
<dbReference type="InterPro" id="IPR001781">
    <property type="entry name" value="Znf_LIM"/>
</dbReference>
<dbReference type="PROSITE" id="PS00478">
    <property type="entry name" value="LIM_DOMAIN_1"/>
    <property type="match status" value="2"/>
</dbReference>
<feature type="region of interest" description="Disordered" evidence="9">
    <location>
        <begin position="837"/>
        <end position="875"/>
    </location>
</feature>
<dbReference type="FunFam" id="2.10.110.10:FF:000018">
    <property type="entry name" value="Paxillin isoform 1"/>
    <property type="match status" value="1"/>
</dbReference>
<feature type="region of interest" description="Disordered" evidence="9">
    <location>
        <begin position="162"/>
        <end position="209"/>
    </location>
</feature>
<evidence type="ECO:0000256" key="6">
    <source>
        <dbReference type="ARBA" id="ARBA00022833"/>
    </source>
</evidence>
<dbReference type="OrthoDB" id="15567at2759"/>
<keyword evidence="12" id="KW-1185">Reference proteome</keyword>
<evidence type="ECO:0000256" key="7">
    <source>
        <dbReference type="ARBA" id="ARBA00022949"/>
    </source>
</evidence>
<feature type="domain" description="LIM zinc-binding" evidence="10">
    <location>
        <begin position="1031"/>
        <end position="1088"/>
    </location>
</feature>
<keyword evidence="4 8" id="KW-0479">Metal-binding</keyword>
<feature type="compositionally biased region" description="Basic and acidic residues" evidence="9">
    <location>
        <begin position="920"/>
        <end position="934"/>
    </location>
</feature>
<feature type="compositionally biased region" description="Low complexity" evidence="9">
    <location>
        <begin position="48"/>
        <end position="68"/>
    </location>
</feature>
<feature type="compositionally biased region" description="Polar residues" evidence="9">
    <location>
        <begin position="786"/>
        <end position="801"/>
    </location>
</feature>
<dbReference type="PANTHER" id="PTHR24216">
    <property type="entry name" value="PAXILLIN-RELATED"/>
    <property type="match status" value="1"/>
</dbReference>
<dbReference type="AlphaFoldDB" id="A0A9P6UA66"/>
<protein>
    <recommendedName>
        <fullName evidence="10">LIM zinc-binding domain-containing protein</fullName>
    </recommendedName>
</protein>
<comment type="caution">
    <text evidence="11">The sequence shown here is derived from an EMBL/GenBank/DDBJ whole genome shotgun (WGS) entry which is preliminary data.</text>
</comment>
<name>A0A9P6UA66_9FUNG</name>
<dbReference type="SMART" id="SM00132">
    <property type="entry name" value="LIM"/>
    <property type="match status" value="3"/>
</dbReference>
<dbReference type="CDD" id="cd08368">
    <property type="entry name" value="LIM"/>
    <property type="match status" value="2"/>
</dbReference>
<dbReference type="SUPFAM" id="SSF57716">
    <property type="entry name" value="Glucocorticoid receptor-like (DNA-binding domain)"/>
    <property type="match status" value="4"/>
</dbReference>
<keyword evidence="6 8" id="KW-0862">Zinc</keyword>
<feature type="compositionally biased region" description="Low complexity" evidence="9">
    <location>
        <begin position="847"/>
        <end position="862"/>
    </location>
</feature>
<feature type="compositionally biased region" description="Pro residues" evidence="9">
    <location>
        <begin position="329"/>
        <end position="341"/>
    </location>
</feature>
<gene>
    <name evidence="11" type="ORF">DFQ27_009870</name>
</gene>
<feature type="compositionally biased region" description="Basic and acidic residues" evidence="9">
    <location>
        <begin position="708"/>
        <end position="723"/>
    </location>
</feature>
<evidence type="ECO:0000256" key="3">
    <source>
        <dbReference type="ARBA" id="ARBA00022490"/>
    </source>
</evidence>
<keyword evidence="7" id="KW-0965">Cell junction</keyword>
<feature type="region of interest" description="Disordered" evidence="9">
    <location>
        <begin position="1"/>
        <end position="111"/>
    </location>
</feature>
<dbReference type="FunFam" id="2.10.110.10:FF:000008">
    <property type="entry name" value="Paxillin isoform 1"/>
    <property type="match status" value="1"/>
</dbReference>
<feature type="compositionally biased region" description="Polar residues" evidence="9">
    <location>
        <begin position="1"/>
        <end position="11"/>
    </location>
</feature>
<feature type="compositionally biased region" description="Low complexity" evidence="9">
    <location>
        <begin position="378"/>
        <end position="389"/>
    </location>
</feature>
<feature type="compositionally biased region" description="Low complexity" evidence="9">
    <location>
        <begin position="398"/>
        <end position="415"/>
    </location>
</feature>
<feature type="compositionally biased region" description="Polar residues" evidence="9">
    <location>
        <begin position="749"/>
        <end position="763"/>
    </location>
</feature>
<dbReference type="EMBL" id="JAAAJB010000096">
    <property type="protein sequence ID" value="KAG0266334.1"/>
    <property type="molecule type" value="Genomic_DNA"/>
</dbReference>
<feature type="compositionally biased region" description="Low complexity" evidence="9">
    <location>
        <begin position="179"/>
        <end position="209"/>
    </location>
</feature>
<feature type="region of interest" description="Disordered" evidence="9">
    <location>
        <begin position="612"/>
        <end position="631"/>
    </location>
</feature>
<evidence type="ECO:0000256" key="1">
    <source>
        <dbReference type="ARBA" id="ARBA00004282"/>
    </source>
</evidence>
<dbReference type="Gene3D" id="2.10.110.10">
    <property type="entry name" value="Cysteine Rich Protein"/>
    <property type="match status" value="3"/>
</dbReference>
<feature type="compositionally biased region" description="Basic and acidic residues" evidence="9">
    <location>
        <begin position="671"/>
        <end position="680"/>
    </location>
</feature>
<dbReference type="Proteomes" id="UP000807716">
    <property type="component" value="Unassembled WGS sequence"/>
</dbReference>
<feature type="compositionally biased region" description="Polar residues" evidence="9">
    <location>
        <begin position="435"/>
        <end position="450"/>
    </location>
</feature>
<dbReference type="PROSITE" id="PS50023">
    <property type="entry name" value="LIM_DOMAIN_2"/>
    <property type="match status" value="3"/>
</dbReference>
<feature type="compositionally biased region" description="Polar residues" evidence="9">
    <location>
        <begin position="457"/>
        <end position="470"/>
    </location>
</feature>
<organism evidence="11 12">
    <name type="scientific">Actinomortierella ambigua</name>
    <dbReference type="NCBI Taxonomy" id="1343610"/>
    <lineage>
        <taxon>Eukaryota</taxon>
        <taxon>Fungi</taxon>
        <taxon>Fungi incertae sedis</taxon>
        <taxon>Mucoromycota</taxon>
        <taxon>Mortierellomycotina</taxon>
        <taxon>Mortierellomycetes</taxon>
        <taxon>Mortierellales</taxon>
        <taxon>Mortierellaceae</taxon>
        <taxon>Actinomortierella</taxon>
    </lineage>
</organism>
<dbReference type="FunFam" id="2.10.110.10:FF:000020">
    <property type="entry name" value="PDZ and LIM domain protein 5"/>
    <property type="match status" value="1"/>
</dbReference>
<keyword evidence="8" id="KW-0440">LIM domain</keyword>
<accession>A0A9P6UA66</accession>
<feature type="region of interest" description="Disordered" evidence="9">
    <location>
        <begin position="915"/>
        <end position="961"/>
    </location>
</feature>
<proteinExistence type="predicted"/>
<comment type="subcellular location">
    <subcellularLocation>
        <location evidence="1">Cell junction</location>
    </subcellularLocation>
    <subcellularLocation>
        <location evidence="2">Cytoplasm</location>
    </subcellularLocation>
</comment>
<keyword evidence="3" id="KW-0963">Cytoplasm</keyword>
<feature type="region of interest" description="Disordered" evidence="9">
    <location>
        <begin position="435"/>
        <end position="513"/>
    </location>
</feature>
<evidence type="ECO:0000256" key="9">
    <source>
        <dbReference type="SAM" id="MobiDB-lite"/>
    </source>
</evidence>
<feature type="compositionally biased region" description="Low complexity" evidence="9">
    <location>
        <begin position="342"/>
        <end position="367"/>
    </location>
</feature>
<feature type="region of interest" description="Disordered" evidence="9">
    <location>
        <begin position="297"/>
        <end position="415"/>
    </location>
</feature>
<feature type="region of interest" description="Disordered" evidence="9">
    <location>
        <begin position="648"/>
        <end position="823"/>
    </location>
</feature>
<feature type="compositionally biased region" description="Pro residues" evidence="9">
    <location>
        <begin position="863"/>
        <end position="872"/>
    </location>
</feature>
<feature type="compositionally biased region" description="Low complexity" evidence="9">
    <location>
        <begin position="802"/>
        <end position="823"/>
    </location>
</feature>
<evidence type="ECO:0000256" key="5">
    <source>
        <dbReference type="ARBA" id="ARBA00022737"/>
    </source>
</evidence>
<feature type="compositionally biased region" description="Low complexity" evidence="9">
    <location>
        <begin position="941"/>
        <end position="955"/>
    </location>
</feature>
<keyword evidence="5" id="KW-0677">Repeat</keyword>
<dbReference type="PANTHER" id="PTHR24216:SF8">
    <property type="entry name" value="PAXILLIN, ISOFORM F"/>
    <property type="match status" value="1"/>
</dbReference>
<dbReference type="GO" id="GO:0046872">
    <property type="term" value="F:metal ion binding"/>
    <property type="evidence" value="ECO:0007669"/>
    <property type="project" value="UniProtKB-KW"/>
</dbReference>
<feature type="compositionally biased region" description="Low complexity" evidence="9">
    <location>
        <begin position="488"/>
        <end position="513"/>
    </location>
</feature>
<feature type="compositionally biased region" description="Low complexity" evidence="9">
    <location>
        <begin position="648"/>
        <end position="657"/>
    </location>
</feature>
<dbReference type="GO" id="GO:0005737">
    <property type="term" value="C:cytoplasm"/>
    <property type="evidence" value="ECO:0007669"/>
    <property type="project" value="UniProtKB-SubCell"/>
</dbReference>
<feature type="region of interest" description="Disordered" evidence="9">
    <location>
        <begin position="546"/>
        <end position="576"/>
    </location>
</feature>
<feature type="domain" description="LIM zinc-binding" evidence="10">
    <location>
        <begin position="1089"/>
        <end position="1148"/>
    </location>
</feature>
<feature type="domain" description="LIM zinc-binding" evidence="10">
    <location>
        <begin position="971"/>
        <end position="1030"/>
    </location>
</feature>
<dbReference type="Pfam" id="PF00412">
    <property type="entry name" value="LIM"/>
    <property type="match status" value="3"/>
</dbReference>
<evidence type="ECO:0000256" key="8">
    <source>
        <dbReference type="PROSITE-ProRule" id="PRU00125"/>
    </source>
</evidence>
<evidence type="ECO:0000313" key="11">
    <source>
        <dbReference type="EMBL" id="KAG0266334.1"/>
    </source>
</evidence>
<feature type="compositionally biased region" description="Polar residues" evidence="9">
    <location>
        <begin position="368"/>
        <end position="377"/>
    </location>
</feature>
<evidence type="ECO:0000256" key="4">
    <source>
        <dbReference type="ARBA" id="ARBA00022723"/>
    </source>
</evidence>